<reference evidence="7" key="1">
    <citation type="submission" date="2017-06" db="EMBL/GenBank/DDBJ databases">
        <title>Genome analysis of Fimbriiglobus ruber SP5, the first member of the order Planctomycetales with confirmed chitinolytic capability.</title>
        <authorList>
            <person name="Ravin N.V."/>
            <person name="Rakitin A.L."/>
            <person name="Ivanova A.A."/>
            <person name="Beletsky A.V."/>
            <person name="Kulichevskaya I.S."/>
            <person name="Mardanov A.V."/>
            <person name="Dedysh S.N."/>
        </authorList>
    </citation>
    <scope>NUCLEOTIDE SEQUENCE [LARGE SCALE GENOMIC DNA]</scope>
    <source>
        <strain evidence="7">SP5</strain>
    </source>
</reference>
<dbReference type="PROSITE" id="PS51918">
    <property type="entry name" value="RADICAL_SAM"/>
    <property type="match status" value="1"/>
</dbReference>
<evidence type="ECO:0000259" key="5">
    <source>
        <dbReference type="PROSITE" id="PS51918"/>
    </source>
</evidence>
<protein>
    <submittedName>
        <fullName evidence="6">Radical SAM domain protein</fullName>
    </submittedName>
</protein>
<gene>
    <name evidence="6" type="ORF">FRUB_01015</name>
</gene>
<evidence type="ECO:0000256" key="4">
    <source>
        <dbReference type="SAM" id="MobiDB-lite"/>
    </source>
</evidence>
<dbReference type="SUPFAM" id="SSF102114">
    <property type="entry name" value="Radical SAM enzymes"/>
    <property type="match status" value="1"/>
</dbReference>
<sequence>MEMIEARSIFSMANGFIKRGGFAWTCNPYLGCTYGCTYCYAAFLPQNKKPVDEWGRWVSAKTNAVELARKQAHKVSGAAVYMSSVTDPYQPVERGLLLTRGILEALLPHQPRLVIQTRGPLVVRDIDVLRAFDAVRVNVSVPTDSEMVRRRFEPKAPPLDRRWLALEELKAAGVPVGVCVTPTLPLEDPTAFADRLAALAPDVLVVQDFHDAGGKFGADTGDEAVKLRDELRWGPDEYARFVETVAARTNVYEGEGGFFPPGSRASDMGGGSETGALGHTHRLKY</sequence>
<dbReference type="InterPro" id="IPR040086">
    <property type="entry name" value="MJ0683-like"/>
</dbReference>
<dbReference type="InterPro" id="IPR006638">
    <property type="entry name" value="Elp3/MiaA/NifB-like_rSAM"/>
</dbReference>
<dbReference type="GO" id="GO:0003824">
    <property type="term" value="F:catalytic activity"/>
    <property type="evidence" value="ECO:0007669"/>
    <property type="project" value="InterPro"/>
</dbReference>
<proteinExistence type="predicted"/>
<dbReference type="SMART" id="SM00729">
    <property type="entry name" value="Elp3"/>
    <property type="match status" value="1"/>
</dbReference>
<dbReference type="GO" id="GO:0051536">
    <property type="term" value="F:iron-sulfur cluster binding"/>
    <property type="evidence" value="ECO:0007669"/>
    <property type="project" value="UniProtKB-KW"/>
</dbReference>
<dbReference type="PANTHER" id="PTHR43432">
    <property type="entry name" value="SLR0285 PROTEIN"/>
    <property type="match status" value="1"/>
</dbReference>
<dbReference type="Pfam" id="PF04055">
    <property type="entry name" value="Radical_SAM"/>
    <property type="match status" value="1"/>
</dbReference>
<feature type="region of interest" description="Disordered" evidence="4">
    <location>
        <begin position="256"/>
        <end position="285"/>
    </location>
</feature>
<dbReference type="PANTHER" id="PTHR43432:SF3">
    <property type="entry name" value="SLR0285 PROTEIN"/>
    <property type="match status" value="1"/>
</dbReference>
<dbReference type="AlphaFoldDB" id="A0A225EBB5"/>
<dbReference type="EMBL" id="NIDE01000001">
    <property type="protein sequence ID" value="OWK47316.1"/>
    <property type="molecule type" value="Genomic_DNA"/>
</dbReference>
<feature type="domain" description="Radical SAM core" evidence="5">
    <location>
        <begin position="18"/>
        <end position="248"/>
    </location>
</feature>
<dbReference type="Gene3D" id="3.80.30.30">
    <property type="match status" value="1"/>
</dbReference>
<evidence type="ECO:0000256" key="3">
    <source>
        <dbReference type="ARBA" id="ARBA00023014"/>
    </source>
</evidence>
<dbReference type="CDD" id="cd01335">
    <property type="entry name" value="Radical_SAM"/>
    <property type="match status" value="1"/>
</dbReference>
<keyword evidence="2" id="KW-0408">Iron</keyword>
<dbReference type="SFLD" id="SFLDG01084">
    <property type="entry name" value="Uncharacterised_Radical_SAM_Su"/>
    <property type="match status" value="1"/>
</dbReference>
<accession>A0A225EBB5</accession>
<keyword evidence="1" id="KW-0479">Metal-binding</keyword>
<dbReference type="RefSeq" id="WP_161967195.1">
    <property type="nucleotide sequence ID" value="NZ_NIDE01000001.1"/>
</dbReference>
<comment type="caution">
    <text evidence="6">The sequence shown here is derived from an EMBL/GenBank/DDBJ whole genome shotgun (WGS) entry which is preliminary data.</text>
</comment>
<evidence type="ECO:0000313" key="6">
    <source>
        <dbReference type="EMBL" id="OWK47316.1"/>
    </source>
</evidence>
<dbReference type="InterPro" id="IPR007197">
    <property type="entry name" value="rSAM"/>
</dbReference>
<name>A0A225EBB5_9BACT</name>
<dbReference type="SFLD" id="SFLDS00029">
    <property type="entry name" value="Radical_SAM"/>
    <property type="match status" value="1"/>
</dbReference>
<evidence type="ECO:0000313" key="7">
    <source>
        <dbReference type="Proteomes" id="UP000214646"/>
    </source>
</evidence>
<dbReference type="GO" id="GO:0046872">
    <property type="term" value="F:metal ion binding"/>
    <property type="evidence" value="ECO:0007669"/>
    <property type="project" value="UniProtKB-KW"/>
</dbReference>
<evidence type="ECO:0000256" key="1">
    <source>
        <dbReference type="ARBA" id="ARBA00022723"/>
    </source>
</evidence>
<keyword evidence="7" id="KW-1185">Reference proteome</keyword>
<dbReference type="Proteomes" id="UP000214646">
    <property type="component" value="Unassembled WGS sequence"/>
</dbReference>
<evidence type="ECO:0000256" key="2">
    <source>
        <dbReference type="ARBA" id="ARBA00023004"/>
    </source>
</evidence>
<keyword evidence="3" id="KW-0411">Iron-sulfur</keyword>
<dbReference type="InterPro" id="IPR058240">
    <property type="entry name" value="rSAM_sf"/>
</dbReference>
<organism evidence="6 7">
    <name type="scientific">Fimbriiglobus ruber</name>
    <dbReference type="NCBI Taxonomy" id="1908690"/>
    <lineage>
        <taxon>Bacteria</taxon>
        <taxon>Pseudomonadati</taxon>
        <taxon>Planctomycetota</taxon>
        <taxon>Planctomycetia</taxon>
        <taxon>Gemmatales</taxon>
        <taxon>Gemmataceae</taxon>
        <taxon>Fimbriiglobus</taxon>
    </lineage>
</organism>
<dbReference type="OrthoDB" id="9785699at2"/>